<feature type="domain" description="CobW/HypB/UreG nucleotide-binding" evidence="8">
    <location>
        <begin position="32"/>
        <end position="193"/>
    </location>
</feature>
<evidence type="ECO:0000256" key="5">
    <source>
        <dbReference type="ARBA" id="ARBA00022801"/>
    </source>
</evidence>
<keyword evidence="7" id="KW-0342">GTP-binding</keyword>
<dbReference type="InterPro" id="IPR003495">
    <property type="entry name" value="CobW/HypB/UreG_nucleotide-bd"/>
</dbReference>
<evidence type="ECO:0000256" key="2">
    <source>
        <dbReference type="ARBA" id="ARBA00022596"/>
    </source>
</evidence>
<dbReference type="OrthoDB" id="9802035at2"/>
<protein>
    <submittedName>
        <fullName evidence="9">Hydrogenase accessory protein HypB</fullName>
    </submittedName>
</protein>
<dbReference type="PANTHER" id="PTHR30134">
    <property type="entry name" value="HYDROGENASE PROTEIN ASSEMBLY PROTEIN, NICKEL CHAPERONE"/>
    <property type="match status" value="1"/>
</dbReference>
<dbReference type="PANTHER" id="PTHR30134:SF2">
    <property type="entry name" value="HYDROGENASE MATURATION FACTOR HYPB"/>
    <property type="match status" value="1"/>
</dbReference>
<evidence type="ECO:0000256" key="4">
    <source>
        <dbReference type="ARBA" id="ARBA00022741"/>
    </source>
</evidence>
<reference evidence="9" key="1">
    <citation type="submission" date="2006-10" db="EMBL/GenBank/DDBJ databases">
        <title>Complete sequence of Solibacter usitatus Ellin6076.</title>
        <authorList>
            <consortium name="US DOE Joint Genome Institute"/>
            <person name="Copeland A."/>
            <person name="Lucas S."/>
            <person name="Lapidus A."/>
            <person name="Barry K."/>
            <person name="Detter J.C."/>
            <person name="Glavina del Rio T."/>
            <person name="Hammon N."/>
            <person name="Israni S."/>
            <person name="Dalin E."/>
            <person name="Tice H."/>
            <person name="Pitluck S."/>
            <person name="Thompson L.S."/>
            <person name="Brettin T."/>
            <person name="Bruce D."/>
            <person name="Han C."/>
            <person name="Tapia R."/>
            <person name="Gilna P."/>
            <person name="Schmutz J."/>
            <person name="Larimer F."/>
            <person name="Land M."/>
            <person name="Hauser L."/>
            <person name="Kyrpides N."/>
            <person name="Mikhailova N."/>
            <person name="Janssen P.H."/>
            <person name="Kuske C.R."/>
            <person name="Richardson P."/>
        </authorList>
    </citation>
    <scope>NUCLEOTIDE SEQUENCE</scope>
    <source>
        <strain evidence="9">Ellin6076</strain>
    </source>
</reference>
<evidence type="ECO:0000256" key="3">
    <source>
        <dbReference type="ARBA" id="ARBA00022723"/>
    </source>
</evidence>
<dbReference type="GO" id="GO:0003924">
    <property type="term" value="F:GTPase activity"/>
    <property type="evidence" value="ECO:0007669"/>
    <property type="project" value="InterPro"/>
</dbReference>
<dbReference type="InterPro" id="IPR027417">
    <property type="entry name" value="P-loop_NTPase"/>
</dbReference>
<dbReference type="GO" id="GO:0005525">
    <property type="term" value="F:GTP binding"/>
    <property type="evidence" value="ECO:0007669"/>
    <property type="project" value="UniProtKB-KW"/>
</dbReference>
<dbReference type="EMBL" id="CP000473">
    <property type="protein sequence ID" value="ABJ87845.1"/>
    <property type="molecule type" value="Genomic_DNA"/>
</dbReference>
<evidence type="ECO:0000256" key="1">
    <source>
        <dbReference type="ARBA" id="ARBA00006211"/>
    </source>
</evidence>
<dbReference type="InParanoid" id="Q01R75"/>
<evidence type="ECO:0000313" key="9">
    <source>
        <dbReference type="EMBL" id="ABJ87845.1"/>
    </source>
</evidence>
<organism evidence="9">
    <name type="scientific">Solibacter usitatus (strain Ellin6076)</name>
    <dbReference type="NCBI Taxonomy" id="234267"/>
    <lineage>
        <taxon>Bacteria</taxon>
        <taxon>Pseudomonadati</taxon>
        <taxon>Acidobacteriota</taxon>
        <taxon>Terriglobia</taxon>
        <taxon>Bryobacterales</taxon>
        <taxon>Solibacteraceae</taxon>
        <taxon>Candidatus Solibacter</taxon>
    </lineage>
</organism>
<evidence type="ECO:0000259" key="8">
    <source>
        <dbReference type="Pfam" id="PF02492"/>
    </source>
</evidence>
<dbReference type="STRING" id="234267.Acid_6932"/>
<keyword evidence="4" id="KW-0547">Nucleotide-binding</keyword>
<dbReference type="Pfam" id="PF02492">
    <property type="entry name" value="cobW"/>
    <property type="match status" value="1"/>
</dbReference>
<dbReference type="GO" id="GO:0008270">
    <property type="term" value="F:zinc ion binding"/>
    <property type="evidence" value="ECO:0007669"/>
    <property type="project" value="TreeGrafter"/>
</dbReference>
<dbReference type="SUPFAM" id="SSF52540">
    <property type="entry name" value="P-loop containing nucleoside triphosphate hydrolases"/>
    <property type="match status" value="1"/>
</dbReference>
<dbReference type="HOGENOM" id="CLU_056148_0_0_0"/>
<keyword evidence="6" id="KW-0862">Zinc</keyword>
<accession>Q01R75</accession>
<name>Q01R75_SOLUE</name>
<dbReference type="GO" id="GO:0051604">
    <property type="term" value="P:protein maturation"/>
    <property type="evidence" value="ECO:0007669"/>
    <property type="project" value="InterPro"/>
</dbReference>
<dbReference type="KEGG" id="sus:Acid_6932"/>
<keyword evidence="2" id="KW-0533">Nickel</keyword>
<dbReference type="FunCoup" id="Q01R75">
    <property type="interactions" value="36"/>
</dbReference>
<dbReference type="InterPro" id="IPR004392">
    <property type="entry name" value="Hyd_mat_HypB"/>
</dbReference>
<dbReference type="AlphaFoldDB" id="Q01R75"/>
<dbReference type="NCBIfam" id="TIGR00073">
    <property type="entry name" value="hypB"/>
    <property type="match status" value="1"/>
</dbReference>
<dbReference type="Gene3D" id="3.40.50.300">
    <property type="entry name" value="P-loop containing nucleotide triphosphate hydrolases"/>
    <property type="match status" value="1"/>
</dbReference>
<keyword evidence="3" id="KW-0479">Metal-binding</keyword>
<keyword evidence="5" id="KW-0378">Hydrolase</keyword>
<gene>
    <name evidence="9" type="ordered locus">Acid_6932</name>
</gene>
<dbReference type="eggNOG" id="COG0378">
    <property type="taxonomic scope" value="Bacteria"/>
</dbReference>
<dbReference type="GO" id="GO:0016151">
    <property type="term" value="F:nickel cation binding"/>
    <property type="evidence" value="ECO:0007669"/>
    <property type="project" value="InterPro"/>
</dbReference>
<dbReference type="PIRSF" id="PIRSF005624">
    <property type="entry name" value="Ni-bind_GTPase"/>
    <property type="match status" value="1"/>
</dbReference>
<evidence type="ECO:0000256" key="7">
    <source>
        <dbReference type="ARBA" id="ARBA00023134"/>
    </source>
</evidence>
<sequence length="228" mass="25116">MRIDIGEKVLQENAKVAAELRAMLTERGIVCVNLIGSPGSGKTAILERTLANLRETPYHVAVLTGDIQTDADAQRLSRYGFPARQITTGGACHLDARMVLRGMDGWDTDQIDLLLIENVGNLVCPTSYDLGEEAKIVVLSVTEGEEKPLKYPGIFFRSALMLMSKCDLLPYVPFDPELAARNARTIHPEIEVVRLSASSGEGFGEWMQWLHRRLSKTCVSVSSGTARR</sequence>
<evidence type="ECO:0000256" key="6">
    <source>
        <dbReference type="ARBA" id="ARBA00022833"/>
    </source>
</evidence>
<comment type="similarity">
    <text evidence="1">Belongs to the SIMIBI class G3E GTPase family. HypB/HupM subfamily.</text>
</comment>
<proteinExistence type="inferred from homology"/>